<evidence type="ECO:0000313" key="2">
    <source>
        <dbReference type="Proteomes" id="UP001258181"/>
    </source>
</evidence>
<dbReference type="Proteomes" id="UP001258181">
    <property type="component" value="Unassembled WGS sequence"/>
</dbReference>
<gene>
    <name evidence="1" type="ORF">J2X07_000728</name>
</gene>
<keyword evidence="2" id="KW-1185">Reference proteome</keyword>
<evidence type="ECO:0000313" key="1">
    <source>
        <dbReference type="EMBL" id="MDR7071753.1"/>
    </source>
</evidence>
<reference evidence="1 2" key="1">
    <citation type="submission" date="2023-07" db="EMBL/GenBank/DDBJ databases">
        <title>Sorghum-associated microbial communities from plants grown in Nebraska, USA.</title>
        <authorList>
            <person name="Schachtman D."/>
        </authorList>
    </citation>
    <scope>NUCLEOTIDE SEQUENCE [LARGE SCALE GENOMIC DNA]</scope>
    <source>
        <strain evidence="1 2">BE211</strain>
    </source>
</reference>
<sequence length="49" mass="5271">MKLVVVLLFICAYLLIGPHAKALSVAATEQNTLSFHLTPFCTAIGETHS</sequence>
<comment type="caution">
    <text evidence="1">The sequence shown here is derived from an EMBL/GenBank/DDBJ whole genome shotgun (WGS) entry which is preliminary data.</text>
</comment>
<organism evidence="1 2">
    <name type="scientific">Fictibacillus barbaricus</name>
    <dbReference type="NCBI Taxonomy" id="182136"/>
    <lineage>
        <taxon>Bacteria</taxon>
        <taxon>Bacillati</taxon>
        <taxon>Bacillota</taxon>
        <taxon>Bacilli</taxon>
        <taxon>Bacillales</taxon>
        <taxon>Fictibacillaceae</taxon>
        <taxon>Fictibacillus</taxon>
    </lineage>
</organism>
<name>A0ABU1TX30_9BACL</name>
<proteinExistence type="predicted"/>
<accession>A0ABU1TX30</accession>
<dbReference type="RefSeq" id="WP_310256485.1">
    <property type="nucleotide sequence ID" value="NZ_JAVDWA010000001.1"/>
</dbReference>
<dbReference type="EMBL" id="JAVDWA010000001">
    <property type="protein sequence ID" value="MDR7071753.1"/>
    <property type="molecule type" value="Genomic_DNA"/>
</dbReference>
<protein>
    <submittedName>
        <fullName evidence="1">Uncharacterized protein</fullName>
    </submittedName>
</protein>